<evidence type="ECO:0000313" key="2">
    <source>
        <dbReference type="EMBL" id="CBY21576.1"/>
    </source>
</evidence>
<protein>
    <submittedName>
        <fullName evidence="2">Uncharacterized protein</fullName>
    </submittedName>
</protein>
<dbReference type="Proteomes" id="UP000001307">
    <property type="component" value="Unassembled WGS sequence"/>
</dbReference>
<evidence type="ECO:0000256" key="1">
    <source>
        <dbReference type="SAM" id="Phobius"/>
    </source>
</evidence>
<keyword evidence="3" id="KW-1185">Reference proteome</keyword>
<name>E4WUP5_OIKDI</name>
<dbReference type="InParanoid" id="E4WUP5"/>
<proteinExistence type="predicted"/>
<evidence type="ECO:0000313" key="3">
    <source>
        <dbReference type="Proteomes" id="UP000001307"/>
    </source>
</evidence>
<gene>
    <name evidence="2" type="ORF">GSOID_T00009348001</name>
</gene>
<organism evidence="2">
    <name type="scientific">Oikopleura dioica</name>
    <name type="common">Tunicate</name>
    <dbReference type="NCBI Taxonomy" id="34765"/>
    <lineage>
        <taxon>Eukaryota</taxon>
        <taxon>Metazoa</taxon>
        <taxon>Chordata</taxon>
        <taxon>Tunicata</taxon>
        <taxon>Appendicularia</taxon>
        <taxon>Copelata</taxon>
        <taxon>Oikopleuridae</taxon>
        <taxon>Oikopleura</taxon>
    </lineage>
</organism>
<sequence length="232" mass="27148">MSVRLVRACRYLRSVRRSRRNSNNSIKQAIDKKFELISSAEELESLEAKKAEVFLRKISKTLLDPNLRSSYDFENRSLIVLQKDEEVIDLGEREENIYVYNNAREVVTHVNYSLEEIEAMIEVGQMDEVDKKQDTKEQRMMFIAFALPLIFFYFTTVEPERCIFRRRRLTSEEKKIIIEGAEKINAQKSSAADFVAPAFIEPSKFIERPLPPLEDLKSILRRKSLEVNSFSI</sequence>
<feature type="transmembrane region" description="Helical" evidence="1">
    <location>
        <begin position="140"/>
        <end position="157"/>
    </location>
</feature>
<accession>E4WUP5</accession>
<keyword evidence="1" id="KW-1133">Transmembrane helix</keyword>
<dbReference type="AlphaFoldDB" id="E4WUP5"/>
<keyword evidence="1" id="KW-0472">Membrane</keyword>
<reference evidence="2" key="1">
    <citation type="journal article" date="2010" name="Science">
        <title>Plasticity of animal genome architecture unmasked by rapid evolution of a pelagic tunicate.</title>
        <authorList>
            <person name="Denoeud F."/>
            <person name="Henriet S."/>
            <person name="Mungpakdee S."/>
            <person name="Aury J.M."/>
            <person name="Da Silva C."/>
            <person name="Brinkmann H."/>
            <person name="Mikhaleva J."/>
            <person name="Olsen L.C."/>
            <person name="Jubin C."/>
            <person name="Canestro C."/>
            <person name="Bouquet J.M."/>
            <person name="Danks G."/>
            <person name="Poulain J."/>
            <person name="Campsteijn C."/>
            <person name="Adamski M."/>
            <person name="Cross I."/>
            <person name="Yadetie F."/>
            <person name="Muffato M."/>
            <person name="Louis A."/>
            <person name="Butcher S."/>
            <person name="Tsagkogeorga G."/>
            <person name="Konrad A."/>
            <person name="Singh S."/>
            <person name="Jensen M.F."/>
            <person name="Cong E.H."/>
            <person name="Eikeseth-Otteraa H."/>
            <person name="Noel B."/>
            <person name="Anthouard V."/>
            <person name="Porcel B.M."/>
            <person name="Kachouri-Lafond R."/>
            <person name="Nishino A."/>
            <person name="Ugolini M."/>
            <person name="Chourrout P."/>
            <person name="Nishida H."/>
            <person name="Aasland R."/>
            <person name="Huzurbazar S."/>
            <person name="Westhof E."/>
            <person name="Delsuc F."/>
            <person name="Lehrach H."/>
            <person name="Reinhardt R."/>
            <person name="Weissenbach J."/>
            <person name="Roy S.W."/>
            <person name="Artiguenave F."/>
            <person name="Postlethwait J.H."/>
            <person name="Manak J.R."/>
            <person name="Thompson E.M."/>
            <person name="Jaillon O."/>
            <person name="Du Pasquier L."/>
            <person name="Boudinot P."/>
            <person name="Liberles D.A."/>
            <person name="Volff J.N."/>
            <person name="Philippe H."/>
            <person name="Lenhard B."/>
            <person name="Roest Crollius H."/>
            <person name="Wincker P."/>
            <person name="Chourrout D."/>
        </authorList>
    </citation>
    <scope>NUCLEOTIDE SEQUENCE [LARGE SCALE GENOMIC DNA]</scope>
</reference>
<keyword evidence="1" id="KW-0812">Transmembrane</keyword>
<dbReference type="EMBL" id="FN653017">
    <property type="protein sequence ID" value="CBY21576.1"/>
    <property type="molecule type" value="Genomic_DNA"/>
</dbReference>